<accession>A0A2W4CD50</accession>
<dbReference type="Pfam" id="PF00392">
    <property type="entry name" value="GntR"/>
    <property type="match status" value="1"/>
</dbReference>
<dbReference type="InterPro" id="IPR051446">
    <property type="entry name" value="HTH_trans_reg/aminotransferase"/>
</dbReference>
<evidence type="ECO:0000256" key="2">
    <source>
        <dbReference type="ARBA" id="ARBA00022898"/>
    </source>
</evidence>
<dbReference type="GO" id="GO:0030170">
    <property type="term" value="F:pyridoxal phosphate binding"/>
    <property type="evidence" value="ECO:0007669"/>
    <property type="project" value="InterPro"/>
</dbReference>
<dbReference type="PRINTS" id="PR00035">
    <property type="entry name" value="HTHGNTR"/>
</dbReference>
<keyword evidence="5" id="KW-0804">Transcription</keyword>
<gene>
    <name evidence="7" type="ORF">CPY51_27590</name>
</gene>
<dbReference type="SUPFAM" id="SSF53383">
    <property type="entry name" value="PLP-dependent transferases"/>
    <property type="match status" value="1"/>
</dbReference>
<dbReference type="GO" id="GO:0003677">
    <property type="term" value="F:DNA binding"/>
    <property type="evidence" value="ECO:0007669"/>
    <property type="project" value="UniProtKB-KW"/>
</dbReference>
<dbReference type="InterPro" id="IPR015424">
    <property type="entry name" value="PyrdxlP-dep_Trfase"/>
</dbReference>
<name>A0A2W4CD50_9HYPH</name>
<keyword evidence="7" id="KW-0808">Transferase</keyword>
<dbReference type="OrthoDB" id="9808770at2"/>
<dbReference type="CDD" id="cd07377">
    <property type="entry name" value="WHTH_GntR"/>
    <property type="match status" value="1"/>
</dbReference>
<dbReference type="InterPro" id="IPR004839">
    <property type="entry name" value="Aminotransferase_I/II_large"/>
</dbReference>
<dbReference type="PANTHER" id="PTHR46577:SF1">
    <property type="entry name" value="HTH-TYPE TRANSCRIPTIONAL REGULATORY PROTEIN GABR"/>
    <property type="match status" value="1"/>
</dbReference>
<dbReference type="InterPro" id="IPR000524">
    <property type="entry name" value="Tscrpt_reg_HTH_GntR"/>
</dbReference>
<feature type="domain" description="HTH gntR-type" evidence="6">
    <location>
        <begin position="14"/>
        <end position="82"/>
    </location>
</feature>
<protein>
    <submittedName>
        <fullName evidence="7">Aspartate aminotransferase</fullName>
    </submittedName>
</protein>
<dbReference type="SUPFAM" id="SSF46785">
    <property type="entry name" value="Winged helix' DNA-binding domain"/>
    <property type="match status" value="1"/>
</dbReference>
<dbReference type="PANTHER" id="PTHR46577">
    <property type="entry name" value="HTH-TYPE TRANSCRIPTIONAL REGULATORY PROTEIN GABR"/>
    <property type="match status" value="1"/>
</dbReference>
<dbReference type="RefSeq" id="WP_111163435.1">
    <property type="nucleotide sequence ID" value="NZ_PCDP01000065.1"/>
</dbReference>
<evidence type="ECO:0000256" key="5">
    <source>
        <dbReference type="ARBA" id="ARBA00023163"/>
    </source>
</evidence>
<comment type="similarity">
    <text evidence="1">In the C-terminal section; belongs to the class-I pyridoxal-phosphate-dependent aminotransferase family.</text>
</comment>
<dbReference type="SMART" id="SM00345">
    <property type="entry name" value="HTH_GNTR"/>
    <property type="match status" value="1"/>
</dbReference>
<dbReference type="InterPro" id="IPR015421">
    <property type="entry name" value="PyrdxlP-dep_Trfase_major"/>
</dbReference>
<dbReference type="CDD" id="cd00609">
    <property type="entry name" value="AAT_like"/>
    <property type="match status" value="1"/>
</dbReference>
<dbReference type="GO" id="GO:0003700">
    <property type="term" value="F:DNA-binding transcription factor activity"/>
    <property type="evidence" value="ECO:0007669"/>
    <property type="project" value="InterPro"/>
</dbReference>
<keyword evidence="2" id="KW-0663">Pyridoxal phosphate</keyword>
<dbReference type="AlphaFoldDB" id="A0A2W4CD50"/>
<keyword evidence="7" id="KW-0032">Aminotransferase</keyword>
<evidence type="ECO:0000313" key="7">
    <source>
        <dbReference type="EMBL" id="PZM08745.1"/>
    </source>
</evidence>
<evidence type="ECO:0000256" key="3">
    <source>
        <dbReference type="ARBA" id="ARBA00023015"/>
    </source>
</evidence>
<evidence type="ECO:0000259" key="6">
    <source>
        <dbReference type="PROSITE" id="PS50949"/>
    </source>
</evidence>
<dbReference type="Proteomes" id="UP000248925">
    <property type="component" value="Unassembled WGS sequence"/>
</dbReference>
<dbReference type="Pfam" id="PF00155">
    <property type="entry name" value="Aminotran_1_2"/>
    <property type="match status" value="1"/>
</dbReference>
<dbReference type="InterPro" id="IPR036390">
    <property type="entry name" value="WH_DNA-bd_sf"/>
</dbReference>
<keyword evidence="3" id="KW-0805">Transcription regulation</keyword>
<reference evidence="7 8" key="1">
    <citation type="journal article" date="2018" name="Sci. Rep.">
        <title>Rhizobium tumorigenes sp. nov., a novel plant tumorigenic bacterium isolated from cane gall tumors on thornless blackberry.</title>
        <authorList>
            <person name="Kuzmanovi N."/>
            <person name="Smalla K."/>
            <person name="Gronow S."/>
            <person name="PuBawska J."/>
        </authorList>
    </citation>
    <scope>NUCLEOTIDE SEQUENCE [LARGE SCALE GENOMIC DNA]</scope>
    <source>
        <strain evidence="7 8">CCBAU 85046</strain>
    </source>
</reference>
<evidence type="ECO:0000256" key="4">
    <source>
        <dbReference type="ARBA" id="ARBA00023125"/>
    </source>
</evidence>
<keyword evidence="8" id="KW-1185">Reference proteome</keyword>
<dbReference type="Gene3D" id="1.10.10.10">
    <property type="entry name" value="Winged helix-like DNA-binding domain superfamily/Winged helix DNA-binding domain"/>
    <property type="match status" value="1"/>
</dbReference>
<proteinExistence type="inferred from homology"/>
<sequence length="487" mass="53758">MVKLSTRQQNSSPGLGARGIYVSLREQIVAGVYGHDGVLPSARALAVELGVSRTTVTSSYEQLAAEGFVVIRHGARPRVAIKIADGKSGEALHEAGEPHCLSAFGERLRSRAIPMRVPSKRLVADFRYGDMSASDFPTLAWRKAVNDAALRRPPKLFYDDPRGAIRLRAALQGYLWRARSIRCEVDEIVIVNGSQQGLDLCARLLLDEGDRFVIEDPCYPMARSIFEMTGAMAAPVEVDVEGVRADLLAEVDARLAYVTPSHQFPMGSVMSIGRRQQLLRWAEEKSAYIVEDDYDSEYRFDVNPVPPLRALGGASNVIYVGTVSKTLSPTLRIGYVVVPRELQEVFAHAKRLTDRHAPILEQEALATLLESGVYESHVRKARRHNARRRTALLDALEVEFQEAVRIEGAEAGLHVVAWFLDLSPAMAASFIERSSQLGVGIYSITPHYYGQGLDLKCLGLVMGYASLTEQQIDRGVKLLRNAYDGVL</sequence>
<keyword evidence="4" id="KW-0238">DNA-binding</keyword>
<dbReference type="EMBL" id="PCDP01000065">
    <property type="protein sequence ID" value="PZM08745.1"/>
    <property type="molecule type" value="Genomic_DNA"/>
</dbReference>
<dbReference type="GO" id="GO:0008483">
    <property type="term" value="F:transaminase activity"/>
    <property type="evidence" value="ECO:0007669"/>
    <property type="project" value="UniProtKB-KW"/>
</dbReference>
<dbReference type="PROSITE" id="PS50949">
    <property type="entry name" value="HTH_GNTR"/>
    <property type="match status" value="1"/>
</dbReference>
<organism evidence="7 8">
    <name type="scientific">Rhizobium tubonense</name>
    <dbReference type="NCBI Taxonomy" id="484088"/>
    <lineage>
        <taxon>Bacteria</taxon>
        <taxon>Pseudomonadati</taxon>
        <taxon>Pseudomonadota</taxon>
        <taxon>Alphaproteobacteria</taxon>
        <taxon>Hyphomicrobiales</taxon>
        <taxon>Rhizobiaceae</taxon>
        <taxon>Rhizobium/Agrobacterium group</taxon>
        <taxon>Rhizobium</taxon>
    </lineage>
</organism>
<evidence type="ECO:0000256" key="1">
    <source>
        <dbReference type="ARBA" id="ARBA00005384"/>
    </source>
</evidence>
<comment type="caution">
    <text evidence="7">The sequence shown here is derived from an EMBL/GenBank/DDBJ whole genome shotgun (WGS) entry which is preliminary data.</text>
</comment>
<dbReference type="Gene3D" id="3.40.640.10">
    <property type="entry name" value="Type I PLP-dependent aspartate aminotransferase-like (Major domain)"/>
    <property type="match status" value="1"/>
</dbReference>
<dbReference type="InterPro" id="IPR036388">
    <property type="entry name" value="WH-like_DNA-bd_sf"/>
</dbReference>
<evidence type="ECO:0000313" key="8">
    <source>
        <dbReference type="Proteomes" id="UP000248925"/>
    </source>
</evidence>